<dbReference type="InterPro" id="IPR003615">
    <property type="entry name" value="HNH_nuc"/>
</dbReference>
<dbReference type="CDD" id="cd00085">
    <property type="entry name" value="HNHc"/>
    <property type="match status" value="1"/>
</dbReference>
<organism evidence="1 2">
    <name type="scientific">Myxococcus llanfairpwllgwyngyllgogerychwyrndrobwllllantysiliogogogochensis</name>
    <dbReference type="NCBI Taxonomy" id="2590453"/>
    <lineage>
        <taxon>Bacteria</taxon>
        <taxon>Pseudomonadati</taxon>
        <taxon>Myxococcota</taxon>
        <taxon>Myxococcia</taxon>
        <taxon>Myxococcales</taxon>
        <taxon>Cystobacterineae</taxon>
        <taxon>Myxococcaceae</taxon>
        <taxon>Myxococcus</taxon>
    </lineage>
</organism>
<protein>
    <submittedName>
        <fullName evidence="1">HNH endonuclease</fullName>
    </submittedName>
</protein>
<keyword evidence="1" id="KW-0540">Nuclease</keyword>
<evidence type="ECO:0000313" key="1">
    <source>
        <dbReference type="EMBL" id="TQF09151.1"/>
    </source>
</evidence>
<keyword evidence="1" id="KW-0378">Hydrolase</keyword>
<evidence type="ECO:0000313" key="2">
    <source>
        <dbReference type="Proteomes" id="UP000315369"/>
    </source>
</evidence>
<dbReference type="EMBL" id="VIFM01000383">
    <property type="protein sequence ID" value="TQF09151.1"/>
    <property type="molecule type" value="Genomic_DNA"/>
</dbReference>
<gene>
    <name evidence="1" type="ORF">FJV41_46125</name>
</gene>
<dbReference type="AlphaFoldDB" id="A0A540WJI5"/>
<reference evidence="1 2" key="1">
    <citation type="submission" date="2019-06" db="EMBL/GenBank/DDBJ databases">
        <authorList>
            <person name="Livingstone P."/>
            <person name="Whitworth D."/>
        </authorList>
    </citation>
    <scope>NUCLEOTIDE SEQUENCE [LARGE SCALE GENOMIC DNA]</scope>
    <source>
        <strain evidence="1 2">AM401</strain>
    </source>
</reference>
<name>A0A540WJI5_9BACT</name>
<keyword evidence="2" id="KW-1185">Reference proteome</keyword>
<keyword evidence="1" id="KW-0255">Endonuclease</keyword>
<comment type="caution">
    <text evidence="1">The sequence shown here is derived from an EMBL/GenBank/DDBJ whole genome shotgun (WGS) entry which is preliminary data.</text>
</comment>
<sequence length="167" mass="18944">MDHRIEVPDEFVIPSERFDNPSFIKARVGAAPADVQGCLKTALCFLYETQGPKNLPPDRKTVAWDFLEEREQIVAQWLSTRASGSERKKYGKNALHAARTAQYRCADCGLPDVRCLQLDHVEGRKDPISTFRCLCANCHQRKSRKKDWPTRTVVKAVEANNDGEGER</sequence>
<dbReference type="GO" id="GO:0004519">
    <property type="term" value="F:endonuclease activity"/>
    <property type="evidence" value="ECO:0007669"/>
    <property type="project" value="UniProtKB-KW"/>
</dbReference>
<dbReference type="RefSeq" id="WP_141648997.1">
    <property type="nucleotide sequence ID" value="NZ_VIFM01000383.1"/>
</dbReference>
<dbReference type="Gene3D" id="1.10.30.50">
    <property type="match status" value="1"/>
</dbReference>
<proteinExistence type="predicted"/>
<dbReference type="OrthoDB" id="7807589at2"/>
<accession>A0A540WJI5</accession>
<dbReference type="Proteomes" id="UP000315369">
    <property type="component" value="Unassembled WGS sequence"/>
</dbReference>